<evidence type="ECO:0000313" key="7">
    <source>
        <dbReference type="Proteomes" id="UP000219252"/>
    </source>
</evidence>
<keyword evidence="2 5" id="KW-0812">Transmembrane</keyword>
<sequence length="119" mass="13785">MNGVLWVLQIGLMLIFVMDGVLKAFQYEIAKENIPWVRDVPKSLVIFVGYVEIVAGLGLIIPIVYEHFRILTPISSFIFVVLMFFATIFHYNRKEYIDIPFNITLLLMALFVMIGSMFF</sequence>
<evidence type="ECO:0000256" key="5">
    <source>
        <dbReference type="SAM" id="Phobius"/>
    </source>
</evidence>
<gene>
    <name evidence="6" type="ORF">SAMN05877842_10225</name>
</gene>
<feature type="transmembrane region" description="Helical" evidence="5">
    <location>
        <begin position="70"/>
        <end position="89"/>
    </location>
</feature>
<evidence type="ECO:0000256" key="4">
    <source>
        <dbReference type="ARBA" id="ARBA00023136"/>
    </source>
</evidence>
<reference evidence="7" key="1">
    <citation type="submission" date="2017-08" db="EMBL/GenBank/DDBJ databases">
        <authorList>
            <person name="Varghese N."/>
            <person name="Submissions S."/>
        </authorList>
    </citation>
    <scope>NUCLEOTIDE SEQUENCE [LARGE SCALE GENOMIC DNA]</scope>
    <source>
        <strain evidence="7">JC23</strain>
    </source>
</reference>
<feature type="transmembrane region" description="Helical" evidence="5">
    <location>
        <begin position="101"/>
        <end position="118"/>
    </location>
</feature>
<dbReference type="Pfam" id="PF13564">
    <property type="entry name" value="DoxX_2"/>
    <property type="match status" value="1"/>
</dbReference>
<evidence type="ECO:0000256" key="2">
    <source>
        <dbReference type="ARBA" id="ARBA00022692"/>
    </source>
</evidence>
<dbReference type="OrthoDB" id="3385086at2"/>
<organism evidence="6 7">
    <name type="scientific">Ureibacillus acetophenoni</name>
    <dbReference type="NCBI Taxonomy" id="614649"/>
    <lineage>
        <taxon>Bacteria</taxon>
        <taxon>Bacillati</taxon>
        <taxon>Bacillota</taxon>
        <taxon>Bacilli</taxon>
        <taxon>Bacillales</taxon>
        <taxon>Caryophanaceae</taxon>
        <taxon>Ureibacillus</taxon>
    </lineage>
</organism>
<feature type="transmembrane region" description="Helical" evidence="5">
    <location>
        <begin position="6"/>
        <end position="22"/>
    </location>
</feature>
<dbReference type="Proteomes" id="UP000219252">
    <property type="component" value="Unassembled WGS sequence"/>
</dbReference>
<keyword evidence="7" id="KW-1185">Reference proteome</keyword>
<dbReference type="InterPro" id="IPR032808">
    <property type="entry name" value="DoxX"/>
</dbReference>
<dbReference type="AlphaFoldDB" id="A0A285U2L2"/>
<feature type="transmembrane region" description="Helical" evidence="5">
    <location>
        <begin position="43"/>
        <end position="64"/>
    </location>
</feature>
<dbReference type="GO" id="GO:0016020">
    <property type="term" value="C:membrane"/>
    <property type="evidence" value="ECO:0007669"/>
    <property type="project" value="UniProtKB-SubCell"/>
</dbReference>
<protein>
    <submittedName>
        <fullName evidence="6">DoxX-like protein</fullName>
    </submittedName>
</protein>
<dbReference type="RefSeq" id="WP_097148122.1">
    <property type="nucleotide sequence ID" value="NZ_OBQC01000002.1"/>
</dbReference>
<keyword evidence="4 5" id="KW-0472">Membrane</keyword>
<evidence type="ECO:0000256" key="3">
    <source>
        <dbReference type="ARBA" id="ARBA00022989"/>
    </source>
</evidence>
<name>A0A285U2L2_9BACL</name>
<proteinExistence type="predicted"/>
<dbReference type="EMBL" id="OBQC01000002">
    <property type="protein sequence ID" value="SOC35953.1"/>
    <property type="molecule type" value="Genomic_DNA"/>
</dbReference>
<accession>A0A285U2L2</accession>
<keyword evidence="3 5" id="KW-1133">Transmembrane helix</keyword>
<comment type="subcellular location">
    <subcellularLocation>
        <location evidence="1">Membrane</location>
        <topology evidence="1">Multi-pass membrane protein</topology>
    </subcellularLocation>
</comment>
<evidence type="ECO:0000256" key="1">
    <source>
        <dbReference type="ARBA" id="ARBA00004141"/>
    </source>
</evidence>
<evidence type="ECO:0000313" key="6">
    <source>
        <dbReference type="EMBL" id="SOC35953.1"/>
    </source>
</evidence>